<dbReference type="Proteomes" id="UP000070529">
    <property type="component" value="Unassembled WGS sequence"/>
</dbReference>
<keyword evidence="1" id="KW-1133">Transmembrane helix</keyword>
<proteinExistence type="predicted"/>
<evidence type="ECO:0000256" key="1">
    <source>
        <dbReference type="SAM" id="Phobius"/>
    </source>
</evidence>
<feature type="transmembrane region" description="Helical" evidence="1">
    <location>
        <begin position="133"/>
        <end position="155"/>
    </location>
</feature>
<gene>
    <name evidence="2" type="ORF">ATN88_15950</name>
</gene>
<organism evidence="2 3">
    <name type="scientific">Enterovibrio coralii</name>
    <dbReference type="NCBI Taxonomy" id="294935"/>
    <lineage>
        <taxon>Bacteria</taxon>
        <taxon>Pseudomonadati</taxon>
        <taxon>Pseudomonadota</taxon>
        <taxon>Gammaproteobacteria</taxon>
        <taxon>Vibrionales</taxon>
        <taxon>Vibrionaceae</taxon>
        <taxon>Enterovibrio</taxon>
    </lineage>
</organism>
<evidence type="ECO:0000313" key="3">
    <source>
        <dbReference type="Proteomes" id="UP000070529"/>
    </source>
</evidence>
<evidence type="ECO:0000313" key="2">
    <source>
        <dbReference type="EMBL" id="KXF80773.1"/>
    </source>
</evidence>
<keyword evidence="1" id="KW-0472">Membrane</keyword>
<dbReference type="AlphaFoldDB" id="A0A135I5Q5"/>
<dbReference type="EMBL" id="LNTY01000049">
    <property type="protein sequence ID" value="KXF80773.1"/>
    <property type="molecule type" value="Genomic_DNA"/>
</dbReference>
<keyword evidence="3" id="KW-1185">Reference proteome</keyword>
<sequence>MNLFFSRMLAVLGGIVTFWGYYALLHSPFSMRAFEPFLLWLLDLPSIRAFIGENPDIHFSTLSAVTSALHATVVSLIFACAFWVLLKLRPVLNKLSDYFVLGALLGGMFYIAIAMLGYRLALITDPIGRYSDYSYGTLISVLTWTLPYVLTLLFASSMARKTLINTDTIASRQAKPSQAKPSQA</sequence>
<protein>
    <submittedName>
        <fullName evidence="2">Uncharacterized protein</fullName>
    </submittedName>
</protein>
<feature type="transmembrane region" description="Helical" evidence="1">
    <location>
        <begin position="6"/>
        <end position="25"/>
    </location>
</feature>
<keyword evidence="1" id="KW-0812">Transmembrane</keyword>
<accession>A0A135I5Q5</accession>
<name>A0A135I5Q5_9GAMM</name>
<reference evidence="2 3" key="1">
    <citation type="submission" date="2015-11" db="EMBL/GenBank/DDBJ databases">
        <title>Genomic Taxonomy of the Vibrionaceae.</title>
        <authorList>
            <person name="Gomez-Gil B."/>
            <person name="Enciso-Ibarra J."/>
        </authorList>
    </citation>
    <scope>NUCLEOTIDE SEQUENCE [LARGE SCALE GENOMIC DNA]</scope>
    <source>
        <strain evidence="2 3">CAIM 912</strain>
    </source>
</reference>
<feature type="transmembrane region" description="Helical" evidence="1">
    <location>
        <begin position="98"/>
        <end position="121"/>
    </location>
</feature>
<comment type="caution">
    <text evidence="2">The sequence shown here is derived from an EMBL/GenBank/DDBJ whole genome shotgun (WGS) entry which is preliminary data.</text>
</comment>
<dbReference type="RefSeq" id="WP_067418680.1">
    <property type="nucleotide sequence ID" value="NZ_LNTY01000049.1"/>
</dbReference>
<feature type="transmembrane region" description="Helical" evidence="1">
    <location>
        <begin position="64"/>
        <end position="86"/>
    </location>
</feature>